<reference evidence="2 3" key="1">
    <citation type="submission" date="2019-05" db="EMBL/GenBank/DDBJ databases">
        <title>Another draft genome of Portunus trituberculatus and its Hox gene families provides insights of decapod evolution.</title>
        <authorList>
            <person name="Jeong J.-H."/>
            <person name="Song I."/>
            <person name="Kim S."/>
            <person name="Choi T."/>
            <person name="Kim D."/>
            <person name="Ryu S."/>
            <person name="Kim W."/>
        </authorList>
    </citation>
    <scope>NUCLEOTIDE SEQUENCE [LARGE SCALE GENOMIC DNA]</scope>
    <source>
        <tissue evidence="2">Muscle</tissue>
    </source>
</reference>
<dbReference type="EMBL" id="VSRR010093852">
    <property type="protein sequence ID" value="MPC93164.1"/>
    <property type="molecule type" value="Genomic_DNA"/>
</dbReference>
<protein>
    <submittedName>
        <fullName evidence="2">Uncharacterized protein</fullName>
    </submittedName>
</protein>
<name>A0A5B7JLI8_PORTR</name>
<evidence type="ECO:0000256" key="1">
    <source>
        <dbReference type="SAM" id="MobiDB-lite"/>
    </source>
</evidence>
<gene>
    <name evidence="2" type="ORF">E2C01_088286</name>
</gene>
<feature type="region of interest" description="Disordered" evidence="1">
    <location>
        <begin position="1"/>
        <end position="42"/>
    </location>
</feature>
<keyword evidence="3" id="KW-1185">Reference proteome</keyword>
<comment type="caution">
    <text evidence="2">The sequence shown here is derived from an EMBL/GenBank/DDBJ whole genome shotgun (WGS) entry which is preliminary data.</text>
</comment>
<sequence>MPGHSRTMGPIGSHDADISQDAAVPRISRQQKTTGRWDTTVS</sequence>
<evidence type="ECO:0000313" key="2">
    <source>
        <dbReference type="EMBL" id="MPC93164.1"/>
    </source>
</evidence>
<dbReference type="AlphaFoldDB" id="A0A5B7JLI8"/>
<evidence type="ECO:0000313" key="3">
    <source>
        <dbReference type="Proteomes" id="UP000324222"/>
    </source>
</evidence>
<dbReference type="Proteomes" id="UP000324222">
    <property type="component" value="Unassembled WGS sequence"/>
</dbReference>
<organism evidence="2 3">
    <name type="scientific">Portunus trituberculatus</name>
    <name type="common">Swimming crab</name>
    <name type="synonym">Neptunus trituberculatus</name>
    <dbReference type="NCBI Taxonomy" id="210409"/>
    <lineage>
        <taxon>Eukaryota</taxon>
        <taxon>Metazoa</taxon>
        <taxon>Ecdysozoa</taxon>
        <taxon>Arthropoda</taxon>
        <taxon>Crustacea</taxon>
        <taxon>Multicrustacea</taxon>
        <taxon>Malacostraca</taxon>
        <taxon>Eumalacostraca</taxon>
        <taxon>Eucarida</taxon>
        <taxon>Decapoda</taxon>
        <taxon>Pleocyemata</taxon>
        <taxon>Brachyura</taxon>
        <taxon>Eubrachyura</taxon>
        <taxon>Portunoidea</taxon>
        <taxon>Portunidae</taxon>
        <taxon>Portuninae</taxon>
        <taxon>Portunus</taxon>
    </lineage>
</organism>
<proteinExistence type="predicted"/>
<feature type="compositionally biased region" description="Polar residues" evidence="1">
    <location>
        <begin position="28"/>
        <end position="42"/>
    </location>
</feature>
<accession>A0A5B7JLI8</accession>